<protein>
    <submittedName>
        <fullName evidence="1">Uncharacterized protein</fullName>
    </submittedName>
</protein>
<organism evidence="1 2">
    <name type="scientific">Ooceraea biroi</name>
    <name type="common">Clonal raider ant</name>
    <name type="synonym">Cerapachys biroi</name>
    <dbReference type="NCBI Taxonomy" id="2015173"/>
    <lineage>
        <taxon>Eukaryota</taxon>
        <taxon>Metazoa</taxon>
        <taxon>Ecdysozoa</taxon>
        <taxon>Arthropoda</taxon>
        <taxon>Hexapoda</taxon>
        <taxon>Insecta</taxon>
        <taxon>Pterygota</taxon>
        <taxon>Neoptera</taxon>
        <taxon>Endopterygota</taxon>
        <taxon>Hymenoptera</taxon>
        <taxon>Apocrita</taxon>
        <taxon>Aculeata</taxon>
        <taxon>Formicoidea</taxon>
        <taxon>Formicidae</taxon>
        <taxon>Dorylinae</taxon>
        <taxon>Ooceraea</taxon>
    </lineage>
</organism>
<name>A0A026VZD4_OOCBI</name>
<reference evidence="1 2" key="1">
    <citation type="journal article" date="2014" name="Curr. Biol.">
        <title>The genome of the clonal raider ant Cerapachys biroi.</title>
        <authorList>
            <person name="Oxley P.R."/>
            <person name="Ji L."/>
            <person name="Fetter-Pruneda I."/>
            <person name="McKenzie S.K."/>
            <person name="Li C."/>
            <person name="Hu H."/>
            <person name="Zhang G."/>
            <person name="Kronauer D.J."/>
        </authorList>
    </citation>
    <scope>NUCLEOTIDE SEQUENCE [LARGE SCALE GENOMIC DNA]</scope>
</reference>
<evidence type="ECO:0000313" key="2">
    <source>
        <dbReference type="Proteomes" id="UP000053097"/>
    </source>
</evidence>
<accession>A0A026VZD4</accession>
<dbReference type="EMBL" id="KK107570">
    <property type="protein sequence ID" value="EZA48841.1"/>
    <property type="molecule type" value="Genomic_DNA"/>
</dbReference>
<dbReference type="AlphaFoldDB" id="A0A026VZD4"/>
<evidence type="ECO:0000313" key="1">
    <source>
        <dbReference type="EMBL" id="EZA48841.1"/>
    </source>
</evidence>
<dbReference type="Proteomes" id="UP000053097">
    <property type="component" value="Unassembled WGS sequence"/>
</dbReference>
<keyword evidence="2" id="KW-1185">Reference proteome</keyword>
<gene>
    <name evidence="1" type="ORF">X777_12757</name>
</gene>
<proteinExistence type="predicted"/>
<sequence length="42" mass="4901">MLDPPLVETSVRDQPPTCVYGPRLRRKRRESCLLRGKVSRMC</sequence>